<sequence length="203" mass="20944">MTKVAGMASRLVRGTAIACGVAAVAGAGIGYALGDPVQPEDILPARKLSDGVCGRLGDVASLLPPASKASREPVTLVQNGTSTVTCTAQSGSGRRTFSSAVVKLTVTPYGGRDIGAGKAPLTPAQNAKWTWERSPLETVPDRPYPSKLGRTPSGLGGESWAINALVVRGDIVVHVVYTASPIEQKAAEQAALVLADRAIWETK</sequence>
<evidence type="ECO:0000313" key="1">
    <source>
        <dbReference type="EMBL" id="TCO19091.1"/>
    </source>
</evidence>
<reference evidence="1 2" key="1">
    <citation type="journal article" date="2015" name="Stand. Genomic Sci.">
        <title>Genomic Encyclopedia of Bacterial and Archaeal Type Strains, Phase III: the genomes of soil and plant-associated and newly described type strains.</title>
        <authorList>
            <person name="Whitman W.B."/>
            <person name="Woyke T."/>
            <person name="Klenk H.P."/>
            <person name="Zhou Y."/>
            <person name="Lilburn T.G."/>
            <person name="Beck B.J."/>
            <person name="De Vos P."/>
            <person name="Vandamme P."/>
            <person name="Eisen J.A."/>
            <person name="Garrity G."/>
            <person name="Hugenholtz P."/>
            <person name="Kyrpides N.C."/>
        </authorList>
    </citation>
    <scope>NUCLEOTIDE SEQUENCE [LARGE SCALE GENOMIC DNA]</scope>
    <source>
        <strain evidence="1 2">VKM Ac-2572</strain>
    </source>
</reference>
<dbReference type="AlphaFoldDB" id="A0A4R2H5B8"/>
<name>A0A4R2H5B8_9ACTN</name>
<comment type="caution">
    <text evidence="1">The sequence shown here is derived from an EMBL/GenBank/DDBJ whole genome shotgun (WGS) entry which is preliminary data.</text>
</comment>
<dbReference type="Proteomes" id="UP000294508">
    <property type="component" value="Unassembled WGS sequence"/>
</dbReference>
<dbReference type="EMBL" id="SLWN01000014">
    <property type="protein sequence ID" value="TCO19091.1"/>
    <property type="molecule type" value="Genomic_DNA"/>
</dbReference>
<accession>A0A4R2H5B8</accession>
<keyword evidence="2" id="KW-1185">Reference proteome</keyword>
<proteinExistence type="predicted"/>
<protein>
    <submittedName>
        <fullName evidence="1">Uncharacterized protein</fullName>
    </submittedName>
</protein>
<organism evidence="1 2">
    <name type="scientific">Kribbella steppae</name>
    <dbReference type="NCBI Taxonomy" id="2512223"/>
    <lineage>
        <taxon>Bacteria</taxon>
        <taxon>Bacillati</taxon>
        <taxon>Actinomycetota</taxon>
        <taxon>Actinomycetes</taxon>
        <taxon>Propionibacteriales</taxon>
        <taxon>Kribbellaceae</taxon>
        <taxon>Kribbella</taxon>
    </lineage>
</organism>
<gene>
    <name evidence="1" type="ORF">EV652_11469</name>
</gene>
<evidence type="ECO:0000313" key="2">
    <source>
        <dbReference type="Proteomes" id="UP000294508"/>
    </source>
</evidence>